<feature type="compositionally biased region" description="Basic residues" evidence="1">
    <location>
        <begin position="162"/>
        <end position="172"/>
    </location>
</feature>
<reference evidence="4" key="1">
    <citation type="submission" date="2023-06" db="EMBL/GenBank/DDBJ databases">
        <title>Cytophagales bacterium Strain LB-30, isolated from soil.</title>
        <authorList>
            <person name="Liu B."/>
        </authorList>
    </citation>
    <scope>NUCLEOTIDE SEQUENCE</scope>
    <source>
        <strain evidence="4">LB-30</strain>
    </source>
</reference>
<dbReference type="Pfam" id="PF18347">
    <property type="entry name" value="DUF5606"/>
    <property type="match status" value="1"/>
</dbReference>
<protein>
    <submittedName>
        <fullName evidence="4">DUF5606 domain-containing protein</fullName>
    </submittedName>
</protein>
<dbReference type="RefSeq" id="WP_320005473.1">
    <property type="nucleotide sequence ID" value="NZ_JAUHJS010000009.1"/>
</dbReference>
<dbReference type="Gene3D" id="1.10.10.1650">
    <property type="match status" value="1"/>
</dbReference>
<feature type="compositionally biased region" description="Basic and acidic residues" evidence="1">
    <location>
        <begin position="133"/>
        <end position="161"/>
    </location>
</feature>
<dbReference type="Pfam" id="PF21186">
    <property type="entry name" value="DUF6852"/>
    <property type="match status" value="1"/>
</dbReference>
<feature type="region of interest" description="Disordered" evidence="1">
    <location>
        <begin position="133"/>
        <end position="172"/>
    </location>
</feature>
<evidence type="ECO:0000256" key="1">
    <source>
        <dbReference type="SAM" id="MobiDB-lite"/>
    </source>
</evidence>
<evidence type="ECO:0000313" key="4">
    <source>
        <dbReference type="EMBL" id="MDN4166934.1"/>
    </source>
</evidence>
<dbReference type="InterPro" id="IPR049280">
    <property type="entry name" value="DUF6852"/>
</dbReference>
<accession>A0ABT8F9K4</accession>
<dbReference type="InterPro" id="IPR049282">
    <property type="entry name" value="BVU_3817_N_sf"/>
</dbReference>
<evidence type="ECO:0000259" key="3">
    <source>
        <dbReference type="Pfam" id="PF21186"/>
    </source>
</evidence>
<dbReference type="Proteomes" id="UP001168552">
    <property type="component" value="Unassembled WGS sequence"/>
</dbReference>
<feature type="domain" description="DUF5606" evidence="2">
    <location>
        <begin position="3"/>
        <end position="49"/>
    </location>
</feature>
<feature type="domain" description="DUF6852" evidence="3">
    <location>
        <begin position="52"/>
        <end position="122"/>
    </location>
</feature>
<evidence type="ECO:0000259" key="2">
    <source>
        <dbReference type="Pfam" id="PF18347"/>
    </source>
</evidence>
<name>A0ABT8F9K4_9BACT</name>
<dbReference type="EMBL" id="JAUHJS010000009">
    <property type="protein sequence ID" value="MDN4166934.1"/>
    <property type="molecule type" value="Genomic_DNA"/>
</dbReference>
<sequence length="172" mass="18944">MELKEIAAVSGKGGLFKIVKPTRTGVILESLDEARTKLVASASQRVSVLSEISIYTTTQEGAEPLEAVLQKIFAEFGNDTGVSGSSDGDELRSFLRHVLPEFDEDRVYVSDIKKLVNWYGILVKYAPEVMKPNVEETKEAKKAPKKEAKAEIEASEVEAKPKAKKTTKKKSE</sequence>
<keyword evidence="5" id="KW-1185">Reference proteome</keyword>
<comment type="caution">
    <text evidence="4">The sequence shown here is derived from an EMBL/GenBank/DDBJ whole genome shotgun (WGS) entry which is preliminary data.</text>
</comment>
<gene>
    <name evidence="4" type="ORF">QWY31_15590</name>
</gene>
<dbReference type="InterPro" id="IPR041218">
    <property type="entry name" value="DUF5606"/>
</dbReference>
<dbReference type="InterPro" id="IPR049281">
    <property type="entry name" value="BVU_3817-like_C_sf"/>
</dbReference>
<organism evidence="4 5">
    <name type="scientific">Shiella aurantiaca</name>
    <dbReference type="NCBI Taxonomy" id="3058365"/>
    <lineage>
        <taxon>Bacteria</taxon>
        <taxon>Pseudomonadati</taxon>
        <taxon>Bacteroidota</taxon>
        <taxon>Cytophagia</taxon>
        <taxon>Cytophagales</taxon>
        <taxon>Shiellaceae</taxon>
        <taxon>Shiella</taxon>
    </lineage>
</organism>
<evidence type="ECO:0000313" key="5">
    <source>
        <dbReference type="Proteomes" id="UP001168552"/>
    </source>
</evidence>
<dbReference type="Gene3D" id="2.30.30.730">
    <property type="match status" value="1"/>
</dbReference>
<proteinExistence type="predicted"/>